<proteinExistence type="predicted"/>
<reference evidence="2 3" key="1">
    <citation type="submission" date="2019-06" db="EMBL/GenBank/DDBJ databases">
        <title>Metagenome assembled Genome of Spiribacter salinus SL48-SHIP from the microbial mat of Salt Lake 48 (Novosibirsk region, Russia).</title>
        <authorList>
            <person name="Shipova A."/>
            <person name="Rozanov A.S."/>
            <person name="Bryanskaya A.V."/>
            <person name="Peltek S.E."/>
        </authorList>
    </citation>
    <scope>NUCLEOTIDE SEQUENCE [LARGE SCALE GENOMIC DNA]</scope>
    <source>
        <strain evidence="2">SL48-SHIP-2</strain>
    </source>
</reference>
<dbReference type="GO" id="GO:0015074">
    <property type="term" value="P:DNA integration"/>
    <property type="evidence" value="ECO:0007669"/>
    <property type="project" value="InterPro"/>
</dbReference>
<dbReference type="Gene3D" id="3.30.420.10">
    <property type="entry name" value="Ribonuclease H-like superfamily/Ribonuclease H"/>
    <property type="match status" value="1"/>
</dbReference>
<dbReference type="Proteomes" id="UP000315400">
    <property type="component" value="Unassembled WGS sequence"/>
</dbReference>
<name>A0A540VAW4_9GAMM</name>
<evidence type="ECO:0000259" key="1">
    <source>
        <dbReference type="PROSITE" id="PS50994"/>
    </source>
</evidence>
<gene>
    <name evidence="2" type="ORF">FKY71_17945</name>
</gene>
<organism evidence="2 3">
    <name type="scientific">Spiribacter salinus</name>
    <dbReference type="NCBI Taxonomy" id="1335746"/>
    <lineage>
        <taxon>Bacteria</taxon>
        <taxon>Pseudomonadati</taxon>
        <taxon>Pseudomonadota</taxon>
        <taxon>Gammaproteobacteria</taxon>
        <taxon>Chromatiales</taxon>
        <taxon>Ectothiorhodospiraceae</taxon>
        <taxon>Spiribacter</taxon>
    </lineage>
</organism>
<dbReference type="PROSITE" id="PS50994">
    <property type="entry name" value="INTEGRASE"/>
    <property type="match status" value="1"/>
</dbReference>
<evidence type="ECO:0000313" key="2">
    <source>
        <dbReference type="EMBL" id="TQE93909.1"/>
    </source>
</evidence>
<evidence type="ECO:0000313" key="3">
    <source>
        <dbReference type="Proteomes" id="UP000315400"/>
    </source>
</evidence>
<dbReference type="Pfam" id="PF13683">
    <property type="entry name" value="rve_3"/>
    <property type="match status" value="1"/>
</dbReference>
<dbReference type="InterPro" id="IPR001584">
    <property type="entry name" value="Integrase_cat-core"/>
</dbReference>
<dbReference type="InterPro" id="IPR012337">
    <property type="entry name" value="RNaseH-like_sf"/>
</dbReference>
<comment type="caution">
    <text evidence="2">The sequence shown here is derived from an EMBL/GenBank/DDBJ whole genome shotgun (WGS) entry which is preliminary data.</text>
</comment>
<dbReference type="SUPFAM" id="SSF53098">
    <property type="entry name" value="Ribonuclease H-like"/>
    <property type="match status" value="1"/>
</dbReference>
<protein>
    <submittedName>
        <fullName evidence="2">Transposase</fullName>
    </submittedName>
</protein>
<dbReference type="PANTHER" id="PTHR47515:SF1">
    <property type="entry name" value="BLR2054 PROTEIN"/>
    <property type="match status" value="1"/>
</dbReference>
<dbReference type="EMBL" id="VIFK01000448">
    <property type="protein sequence ID" value="TQE93909.1"/>
    <property type="molecule type" value="Genomic_DNA"/>
</dbReference>
<accession>A0A540VAW4</accession>
<dbReference type="AlphaFoldDB" id="A0A540VAW4"/>
<dbReference type="InterPro" id="IPR036397">
    <property type="entry name" value="RNaseH_sf"/>
</dbReference>
<dbReference type="PANTHER" id="PTHR47515">
    <property type="entry name" value="LOW CALCIUM RESPONSE LOCUS PROTEIN T"/>
    <property type="match status" value="1"/>
</dbReference>
<sequence length="213" mass="23851">MNALPCHWPDWRVMGARPARLATCLRSSVPISGSRISMVDAVTAPIPGMEHRMSRLRAVASCASMRAAISASSSTTWRSTWASRPPCQYPDILVVDNGPELRGRALDGWADDHGVQLYFIDPGKPTQNAYIESFNGRYREECLNQHWFTSIGEAREIIEEWRIDYNTERPHSSLKYQTPEEFAAARPFDKTQWAQPLELPDGSAPAPIAHAAE</sequence>
<dbReference type="GO" id="GO:0003676">
    <property type="term" value="F:nucleic acid binding"/>
    <property type="evidence" value="ECO:0007669"/>
    <property type="project" value="InterPro"/>
</dbReference>
<feature type="domain" description="Integrase catalytic" evidence="1">
    <location>
        <begin position="1"/>
        <end position="187"/>
    </location>
</feature>